<gene>
    <name evidence="3" type="ORF">PSA01_64410</name>
</gene>
<feature type="region of interest" description="Disordered" evidence="1">
    <location>
        <begin position="63"/>
        <end position="112"/>
    </location>
</feature>
<dbReference type="EMBL" id="BJNH01000124">
    <property type="protein sequence ID" value="GEC29412.1"/>
    <property type="molecule type" value="Genomic_DNA"/>
</dbReference>
<reference evidence="3 4" key="1">
    <citation type="submission" date="2019-06" db="EMBL/GenBank/DDBJ databases">
        <title>Whole genome shotgun sequence of Pseudonocardia saturnea NBRC 14499.</title>
        <authorList>
            <person name="Hosoyama A."/>
            <person name="Uohara A."/>
            <person name="Ohji S."/>
            <person name="Ichikawa N."/>
        </authorList>
    </citation>
    <scope>NUCLEOTIDE SEQUENCE [LARGE SCALE GENOMIC DNA]</scope>
    <source>
        <strain evidence="3 4">NBRC 14499</strain>
    </source>
</reference>
<organism evidence="3 4">
    <name type="scientific">Pseudonocardia saturnea</name>
    <dbReference type="NCBI Taxonomy" id="33909"/>
    <lineage>
        <taxon>Bacteria</taxon>
        <taxon>Bacillati</taxon>
        <taxon>Actinomycetota</taxon>
        <taxon>Actinomycetes</taxon>
        <taxon>Pseudonocardiales</taxon>
        <taxon>Pseudonocardiaceae</taxon>
        <taxon>Pseudonocardia</taxon>
    </lineage>
</organism>
<comment type="caution">
    <text evidence="3">The sequence shown here is derived from an EMBL/GenBank/DDBJ whole genome shotgun (WGS) entry which is preliminary data.</text>
</comment>
<dbReference type="RefSeq" id="WP_085916700.1">
    <property type="nucleotide sequence ID" value="NZ_BJNH01000124.1"/>
</dbReference>
<feature type="transmembrane region" description="Helical" evidence="2">
    <location>
        <begin position="20"/>
        <end position="39"/>
    </location>
</feature>
<feature type="compositionally biased region" description="Basic and acidic residues" evidence="1">
    <location>
        <begin position="86"/>
        <end position="112"/>
    </location>
</feature>
<name>A0ABQ0S916_9PSEU</name>
<evidence type="ECO:0000313" key="3">
    <source>
        <dbReference type="EMBL" id="GEC29412.1"/>
    </source>
</evidence>
<dbReference type="Proteomes" id="UP000320693">
    <property type="component" value="Unassembled WGS sequence"/>
</dbReference>
<keyword evidence="2" id="KW-0472">Membrane</keyword>
<sequence>MSDPVDELKTRAPGVGVRRFVLFVALAAVALICGLHPVASAHGPELVVGGPPAQSAEQQLFASAAVDQSSSHHHDEAGTEGSGAPHPDHDAPVCHDAGSHDESTLTARGDRPVLPDAVAGAGIDVRVVAAPRAPPWMVGAVETTPARPEGGRHHLTLAQISRT</sequence>
<evidence type="ECO:0000256" key="1">
    <source>
        <dbReference type="SAM" id="MobiDB-lite"/>
    </source>
</evidence>
<keyword evidence="2" id="KW-0812">Transmembrane</keyword>
<evidence type="ECO:0000313" key="4">
    <source>
        <dbReference type="Proteomes" id="UP000320693"/>
    </source>
</evidence>
<proteinExistence type="predicted"/>
<keyword evidence="2" id="KW-1133">Transmembrane helix</keyword>
<protein>
    <submittedName>
        <fullName evidence="3">Uncharacterized protein</fullName>
    </submittedName>
</protein>
<evidence type="ECO:0000256" key="2">
    <source>
        <dbReference type="SAM" id="Phobius"/>
    </source>
</evidence>
<accession>A0ABQ0S916</accession>
<keyword evidence="4" id="KW-1185">Reference proteome</keyword>